<dbReference type="GO" id="GO:0004376">
    <property type="term" value="F:GPI mannosyltransferase activity"/>
    <property type="evidence" value="ECO:0007669"/>
    <property type="project" value="InterPro"/>
</dbReference>
<dbReference type="InterPro" id="IPR007315">
    <property type="entry name" value="PIG-V/Gpi18"/>
</dbReference>
<accession>A0A1W0E3T3</accession>
<keyword evidence="7 12" id="KW-0808">Transferase</keyword>
<dbReference type="OrthoDB" id="10252502at2759"/>
<dbReference type="Pfam" id="PF04188">
    <property type="entry name" value="Mannosyl_trans2"/>
    <property type="match status" value="1"/>
</dbReference>
<dbReference type="UniPathway" id="UPA00196"/>
<dbReference type="AlphaFoldDB" id="A0A1W0E3T3"/>
<evidence type="ECO:0000313" key="13">
    <source>
        <dbReference type="EMBL" id="OQS53905.1"/>
    </source>
</evidence>
<evidence type="ECO:0000256" key="3">
    <source>
        <dbReference type="ARBA" id="ARBA00008698"/>
    </source>
</evidence>
<dbReference type="STRING" id="646526.A0A1W0E3T3"/>
<dbReference type="GO" id="GO:0000009">
    <property type="term" value="F:alpha-1,6-mannosyltransferase activity"/>
    <property type="evidence" value="ECO:0007669"/>
    <property type="project" value="InterPro"/>
</dbReference>
<dbReference type="VEuPathDB" id="MicrosporidiaDB:EHP00_1527"/>
<evidence type="ECO:0000256" key="12">
    <source>
        <dbReference type="RuleBase" id="RU363112"/>
    </source>
</evidence>
<keyword evidence="11 12" id="KW-0472">Membrane</keyword>
<gene>
    <name evidence="13" type="primary">GPI18</name>
    <name evidence="13" type="ORF">EHP00_1527</name>
</gene>
<comment type="subcellular location">
    <subcellularLocation>
        <location evidence="1 12">Endoplasmic reticulum membrane</location>
        <topology evidence="1 12">Multi-pass membrane protein</topology>
    </subcellularLocation>
</comment>
<proteinExistence type="inferred from homology"/>
<keyword evidence="6 12" id="KW-0328">Glycosyltransferase</keyword>
<sequence length="391" mass="46248">MNLYDAKSLRFVFLKLLYVFILSQTFLFIISFVTKYFFVRFDKSTANVKSLFSHLISWDAMHFIKIAQDGYFYEHAMAFMPLHISIINVIQKCLFFIFRHKIDICTLGIVLNNIYFFISALFLFKIVLQKTKNYLIAYKCAIYFILCIPGIIYSSVYTESLFTLLFLCGYYNFLQGNILHSILMFGISSFCRSNGILLILLFFDHDVIKKTSLNWFSKSTFVTNSVCVLTFITAIFLPFSLYQSFCLLLYIKNNCNFKIIVPYNFIQKQYWNQGFLKFITVQQIPNILIGMPYLALFMRTLFYFTKQNYFKGSRKEGMLKCISKDKLLSLFAIKSILLMLTMHWNMGGRFMAFHPYIYMYLAYNKNKHVMFILLSLRLLYIIMFSAYYPPA</sequence>
<comment type="caution">
    <text evidence="13">The sequence shown here is derived from an EMBL/GenBank/DDBJ whole genome shotgun (WGS) entry which is preliminary data.</text>
</comment>
<evidence type="ECO:0000256" key="10">
    <source>
        <dbReference type="ARBA" id="ARBA00022989"/>
    </source>
</evidence>
<organism evidence="13 14">
    <name type="scientific">Ecytonucleospora hepatopenaei</name>
    <dbReference type="NCBI Taxonomy" id="646526"/>
    <lineage>
        <taxon>Eukaryota</taxon>
        <taxon>Fungi</taxon>
        <taxon>Fungi incertae sedis</taxon>
        <taxon>Microsporidia</taxon>
        <taxon>Enterocytozoonidae</taxon>
        <taxon>Ecytonucleospora</taxon>
    </lineage>
</organism>
<feature type="transmembrane region" description="Helical" evidence="12">
    <location>
        <begin position="215"/>
        <end position="239"/>
    </location>
</feature>
<feature type="transmembrane region" description="Helical" evidence="12">
    <location>
        <begin position="178"/>
        <end position="203"/>
    </location>
</feature>
<name>A0A1W0E3T3_9MICR</name>
<dbReference type="GO" id="GO:0005789">
    <property type="term" value="C:endoplasmic reticulum membrane"/>
    <property type="evidence" value="ECO:0007669"/>
    <property type="project" value="UniProtKB-SubCell"/>
</dbReference>
<keyword evidence="8 12" id="KW-0812">Transmembrane</keyword>
<evidence type="ECO:0000256" key="2">
    <source>
        <dbReference type="ARBA" id="ARBA00004687"/>
    </source>
</evidence>
<evidence type="ECO:0000256" key="5">
    <source>
        <dbReference type="ARBA" id="ARBA00022502"/>
    </source>
</evidence>
<comment type="similarity">
    <text evidence="3 12">Belongs to the PIGV family.</text>
</comment>
<protein>
    <recommendedName>
        <fullName evidence="4 12">GPI mannosyltransferase 2</fullName>
        <ecNumber evidence="12">2.4.1.-</ecNumber>
    </recommendedName>
</protein>
<evidence type="ECO:0000256" key="7">
    <source>
        <dbReference type="ARBA" id="ARBA00022679"/>
    </source>
</evidence>
<dbReference type="GO" id="GO:0031501">
    <property type="term" value="C:mannosyltransferase complex"/>
    <property type="evidence" value="ECO:0007669"/>
    <property type="project" value="TreeGrafter"/>
</dbReference>
<evidence type="ECO:0000256" key="8">
    <source>
        <dbReference type="ARBA" id="ARBA00022692"/>
    </source>
</evidence>
<dbReference type="PANTHER" id="PTHR12468:SF2">
    <property type="entry name" value="GPI MANNOSYLTRANSFERASE 2"/>
    <property type="match status" value="1"/>
</dbReference>
<comment type="pathway">
    <text evidence="2 12">Glycolipid biosynthesis; glycosylphosphatidylinositol-anchor biosynthesis.</text>
</comment>
<evidence type="ECO:0000313" key="14">
    <source>
        <dbReference type="Proteomes" id="UP000192758"/>
    </source>
</evidence>
<feature type="transmembrane region" description="Helical" evidence="12">
    <location>
        <begin position="136"/>
        <end position="158"/>
    </location>
</feature>
<dbReference type="GO" id="GO:0006506">
    <property type="term" value="P:GPI anchor biosynthetic process"/>
    <property type="evidence" value="ECO:0007669"/>
    <property type="project" value="UniProtKB-UniPathway"/>
</dbReference>
<evidence type="ECO:0000256" key="4">
    <source>
        <dbReference type="ARBA" id="ARBA00013795"/>
    </source>
</evidence>
<keyword evidence="9 12" id="KW-0256">Endoplasmic reticulum</keyword>
<dbReference type="Proteomes" id="UP000192758">
    <property type="component" value="Unassembled WGS sequence"/>
</dbReference>
<dbReference type="PANTHER" id="PTHR12468">
    <property type="entry name" value="GPI MANNOSYLTRANSFERASE 2"/>
    <property type="match status" value="1"/>
</dbReference>
<feature type="transmembrane region" description="Helical" evidence="12">
    <location>
        <begin position="326"/>
        <end position="346"/>
    </location>
</feature>
<reference evidence="13 14" key="1">
    <citation type="journal article" date="2017" name="Environ. Microbiol.">
        <title>Decay of the glycolytic pathway and adaptation to intranuclear parasitism within Enterocytozoonidae microsporidia.</title>
        <authorList>
            <person name="Wiredu Boakye D."/>
            <person name="Jaroenlak P."/>
            <person name="Prachumwat A."/>
            <person name="Williams T.A."/>
            <person name="Bateman K.S."/>
            <person name="Itsathitphaisarn O."/>
            <person name="Sritunyalucksana K."/>
            <person name="Paszkiewicz K.H."/>
            <person name="Moore K.A."/>
            <person name="Stentiford G.D."/>
            <person name="Williams B.A."/>
        </authorList>
    </citation>
    <scope>NUCLEOTIDE SEQUENCE [LARGE SCALE GENOMIC DNA]</scope>
    <source>
        <strain evidence="13 14">TH1</strain>
    </source>
</reference>
<keyword evidence="5 12" id="KW-0337">GPI-anchor biosynthesis</keyword>
<keyword evidence="14" id="KW-1185">Reference proteome</keyword>
<keyword evidence="10 12" id="KW-1133">Transmembrane helix</keyword>
<feature type="transmembrane region" description="Helical" evidence="12">
    <location>
        <begin position="368"/>
        <end position="388"/>
    </location>
</feature>
<comment type="function">
    <text evidence="12">Mannosyltransferase involved in glycosylphosphatidylinositol-anchor biosynthesis.</text>
</comment>
<feature type="transmembrane region" description="Helical" evidence="12">
    <location>
        <begin position="104"/>
        <end position="124"/>
    </location>
</feature>
<evidence type="ECO:0000256" key="9">
    <source>
        <dbReference type="ARBA" id="ARBA00022824"/>
    </source>
</evidence>
<evidence type="ECO:0000256" key="11">
    <source>
        <dbReference type="ARBA" id="ARBA00023136"/>
    </source>
</evidence>
<evidence type="ECO:0000256" key="6">
    <source>
        <dbReference type="ARBA" id="ARBA00022676"/>
    </source>
</evidence>
<feature type="transmembrane region" description="Helical" evidence="12">
    <location>
        <begin position="284"/>
        <end position="305"/>
    </location>
</feature>
<evidence type="ECO:0000256" key="1">
    <source>
        <dbReference type="ARBA" id="ARBA00004477"/>
    </source>
</evidence>
<feature type="transmembrane region" description="Helical" evidence="12">
    <location>
        <begin position="12"/>
        <end position="34"/>
    </location>
</feature>
<dbReference type="EMBL" id="MNPJ01000024">
    <property type="protein sequence ID" value="OQS53905.1"/>
    <property type="molecule type" value="Genomic_DNA"/>
</dbReference>
<dbReference type="EC" id="2.4.1.-" evidence="12"/>